<feature type="region of interest" description="Disordered" evidence="1">
    <location>
        <begin position="152"/>
        <end position="193"/>
    </location>
</feature>
<dbReference type="EMBL" id="LT598463">
    <property type="protein sequence ID" value="SCU87218.1"/>
    <property type="molecule type" value="Genomic_DNA"/>
</dbReference>
<dbReference type="InterPro" id="IPR035257">
    <property type="entry name" value="DUF5349"/>
</dbReference>
<proteinExistence type="predicted"/>
<dbReference type="OrthoDB" id="4067282at2759"/>
<organism evidence="2 3">
    <name type="scientific">Lachancea mirantina</name>
    <dbReference type="NCBI Taxonomy" id="1230905"/>
    <lineage>
        <taxon>Eukaryota</taxon>
        <taxon>Fungi</taxon>
        <taxon>Dikarya</taxon>
        <taxon>Ascomycota</taxon>
        <taxon>Saccharomycotina</taxon>
        <taxon>Saccharomycetes</taxon>
        <taxon>Saccharomycetales</taxon>
        <taxon>Saccharomycetaceae</taxon>
        <taxon>Lachancea</taxon>
    </lineage>
</organism>
<evidence type="ECO:0000313" key="2">
    <source>
        <dbReference type="EMBL" id="SCU87218.1"/>
    </source>
</evidence>
<keyword evidence="3" id="KW-1185">Reference proteome</keyword>
<dbReference type="Proteomes" id="UP000191024">
    <property type="component" value="Chromosome D"/>
</dbReference>
<evidence type="ECO:0000256" key="1">
    <source>
        <dbReference type="SAM" id="MobiDB-lite"/>
    </source>
</evidence>
<reference evidence="2 3" key="1">
    <citation type="submission" date="2016-03" db="EMBL/GenBank/DDBJ databases">
        <authorList>
            <person name="Devillers H."/>
        </authorList>
    </citation>
    <scope>NUCLEOTIDE SEQUENCE [LARGE SCALE GENOMIC DNA]</scope>
    <source>
        <strain evidence="2">CBS 11717</strain>
    </source>
</reference>
<sequence>MPGEIVSVPFLSQIEDMDKYLLEYRSLKLMPQNGNAYGGQHVRYNGGRTLGNNNSGSGPQNGRKKTLGGISSTSGASTQRYGNNGLKYGQQVNAGPGMGPGSGVAPLVAQQVAAQQAYPRLFYGPGGGNSLGLNQAGPLNVFSPAINSMGQQQQFQSIQQAQQSQQPTQPLMTASSSSSSTPPPRLHASISGSSSVSSLSNEYDFLLPSDLNGQFMSVNTVGDMNNTNSIGSVLGSSGVTTGVPLSGSYLDSGSAAPALVGHSKADFMGSSNSDLSRGILSSFLPENSHKNNGLLSNTGSASILFGSGTPYQAPLSGSAANSSTGFNMHNSKTWGSSTASASSTGGSFGIWNNDMSVWS</sequence>
<name>A0A1G4JBM2_9SACH</name>
<evidence type="ECO:0000313" key="3">
    <source>
        <dbReference type="Proteomes" id="UP000191024"/>
    </source>
</evidence>
<dbReference type="AlphaFoldDB" id="A0A1G4JBM2"/>
<feature type="compositionally biased region" description="Low complexity" evidence="1">
    <location>
        <begin position="51"/>
        <end position="61"/>
    </location>
</feature>
<feature type="compositionally biased region" description="Low complexity" evidence="1">
    <location>
        <begin position="152"/>
        <end position="180"/>
    </location>
</feature>
<feature type="region of interest" description="Disordered" evidence="1">
    <location>
        <begin position="44"/>
        <end position="77"/>
    </location>
</feature>
<gene>
    <name evidence="2" type="ORF">LAMI_0D05204G</name>
</gene>
<accession>A0A1G4JBM2</accession>
<dbReference type="Pfam" id="PF17298">
    <property type="entry name" value="DUF5349"/>
    <property type="match status" value="1"/>
</dbReference>
<protein>
    <submittedName>
        <fullName evidence="2">LAMI_0D05204g1_1</fullName>
    </submittedName>
</protein>